<feature type="signal peptide" evidence="2">
    <location>
        <begin position="1"/>
        <end position="23"/>
    </location>
</feature>
<dbReference type="AlphaFoldDB" id="A0A9X0A2D1"/>
<accession>A0A9X0A2D1</accession>
<evidence type="ECO:0000313" key="3">
    <source>
        <dbReference type="EMBL" id="KAJ7391564.1"/>
    </source>
</evidence>
<keyword evidence="2" id="KW-0732">Signal</keyword>
<evidence type="ECO:0000256" key="2">
    <source>
        <dbReference type="SAM" id="SignalP"/>
    </source>
</evidence>
<evidence type="ECO:0000313" key="4">
    <source>
        <dbReference type="Proteomes" id="UP001163046"/>
    </source>
</evidence>
<comment type="caution">
    <text evidence="3">The sequence shown here is derived from an EMBL/GenBank/DDBJ whole genome shotgun (WGS) entry which is preliminary data.</text>
</comment>
<keyword evidence="4" id="KW-1185">Reference proteome</keyword>
<protein>
    <submittedName>
        <fullName evidence="3">Uncharacterized protein</fullName>
    </submittedName>
</protein>
<feature type="region of interest" description="Disordered" evidence="1">
    <location>
        <begin position="32"/>
        <end position="60"/>
    </location>
</feature>
<dbReference type="EMBL" id="MU825405">
    <property type="protein sequence ID" value="KAJ7391564.1"/>
    <property type="molecule type" value="Genomic_DNA"/>
</dbReference>
<sequence>MKKTTFLVIAVILLSVIVEESNGKITILTHMSIGRSPTEKRGRRRPVTKSPKTYTKTGRNHSRFPVKYSKWHESPKWLIE</sequence>
<name>A0A9X0A2D1_9CNID</name>
<proteinExistence type="predicted"/>
<reference evidence="3" key="1">
    <citation type="submission" date="2023-01" db="EMBL/GenBank/DDBJ databases">
        <title>Genome assembly of the deep-sea coral Lophelia pertusa.</title>
        <authorList>
            <person name="Herrera S."/>
            <person name="Cordes E."/>
        </authorList>
    </citation>
    <scope>NUCLEOTIDE SEQUENCE</scope>
    <source>
        <strain evidence="3">USNM1676648</strain>
        <tissue evidence="3">Polyp</tissue>
    </source>
</reference>
<organism evidence="3 4">
    <name type="scientific">Desmophyllum pertusum</name>
    <dbReference type="NCBI Taxonomy" id="174260"/>
    <lineage>
        <taxon>Eukaryota</taxon>
        <taxon>Metazoa</taxon>
        <taxon>Cnidaria</taxon>
        <taxon>Anthozoa</taxon>
        <taxon>Hexacorallia</taxon>
        <taxon>Scleractinia</taxon>
        <taxon>Caryophylliina</taxon>
        <taxon>Caryophylliidae</taxon>
        <taxon>Desmophyllum</taxon>
    </lineage>
</organism>
<feature type="chain" id="PRO_5040724372" evidence="2">
    <location>
        <begin position="24"/>
        <end position="80"/>
    </location>
</feature>
<evidence type="ECO:0000256" key="1">
    <source>
        <dbReference type="SAM" id="MobiDB-lite"/>
    </source>
</evidence>
<dbReference type="Proteomes" id="UP001163046">
    <property type="component" value="Unassembled WGS sequence"/>
</dbReference>
<gene>
    <name evidence="3" type="ORF">OS493_017260</name>
</gene>